<comment type="caution">
    <text evidence="6">The sequence shown here is derived from an EMBL/GenBank/DDBJ whole genome shotgun (WGS) entry which is preliminary data.</text>
</comment>
<feature type="non-terminal residue" evidence="6">
    <location>
        <position position="1"/>
    </location>
</feature>
<comment type="subcellular location">
    <subcellularLocation>
        <location evidence="1">Secreted</location>
    </subcellularLocation>
</comment>
<dbReference type="STRING" id="10195.A0A3M7QKW8"/>
<dbReference type="CDD" id="cd00707">
    <property type="entry name" value="Pancreat_lipase_like"/>
    <property type="match status" value="1"/>
</dbReference>
<dbReference type="GO" id="GO:0016042">
    <property type="term" value="P:lipid catabolic process"/>
    <property type="evidence" value="ECO:0007669"/>
    <property type="project" value="TreeGrafter"/>
</dbReference>
<protein>
    <submittedName>
        <fullName evidence="6">Pancreatic triacylglycerol lipase</fullName>
        <ecNumber evidence="6">3.1.1.1</ecNumber>
    </submittedName>
</protein>
<evidence type="ECO:0000256" key="2">
    <source>
        <dbReference type="ARBA" id="ARBA00010701"/>
    </source>
</evidence>
<proteinExistence type="inferred from homology"/>
<dbReference type="GO" id="GO:0016298">
    <property type="term" value="F:lipase activity"/>
    <property type="evidence" value="ECO:0007669"/>
    <property type="project" value="InterPro"/>
</dbReference>
<dbReference type="Proteomes" id="UP000276133">
    <property type="component" value="Unassembled WGS sequence"/>
</dbReference>
<evidence type="ECO:0000256" key="1">
    <source>
        <dbReference type="ARBA" id="ARBA00004613"/>
    </source>
</evidence>
<dbReference type="OrthoDB" id="199913at2759"/>
<accession>A0A3M7QKW8</accession>
<dbReference type="SUPFAM" id="SSF53474">
    <property type="entry name" value="alpha/beta-Hydrolases"/>
    <property type="match status" value="1"/>
</dbReference>
<dbReference type="InterPro" id="IPR013818">
    <property type="entry name" value="Lipase"/>
</dbReference>
<keyword evidence="3" id="KW-0964">Secreted</keyword>
<evidence type="ECO:0000313" key="7">
    <source>
        <dbReference type="Proteomes" id="UP000276133"/>
    </source>
</evidence>
<keyword evidence="6" id="KW-0378">Hydrolase</keyword>
<dbReference type="EC" id="3.1.1.1" evidence="6"/>
<name>A0A3M7QKW8_BRAPC</name>
<keyword evidence="7" id="KW-1185">Reference proteome</keyword>
<dbReference type="GO" id="GO:0005615">
    <property type="term" value="C:extracellular space"/>
    <property type="evidence" value="ECO:0007669"/>
    <property type="project" value="TreeGrafter"/>
</dbReference>
<sequence>PNLNTSKESVLLVHGFSSNAESKRIVLIKDSFLNKYDVNVIAIDWSEGAAAPNYLAAKDNTRIVGHKISQFLRNNQIDPKKVHCIGHSLGAHACGFLGKNLKIRRITGLDPAGPLFREVSKEERLDKEDAELVDVIHTDAFLGIQEAIGHKDFYPNGGQTQKGCGLSLKRDQTFSIEEILNNYSTNLNFDSSDYFACNHIRCEYYFAESIFSECSFKAAACDSYENFKAGKCKCNGNNCSLMGLNANTTDESGKFFLDTNDVKPFCKLN</sequence>
<dbReference type="PANTHER" id="PTHR11610">
    <property type="entry name" value="LIPASE"/>
    <property type="match status" value="1"/>
</dbReference>
<reference evidence="6 7" key="1">
    <citation type="journal article" date="2018" name="Sci. Rep.">
        <title>Genomic signatures of local adaptation to the degree of environmental predictability in rotifers.</title>
        <authorList>
            <person name="Franch-Gras L."/>
            <person name="Hahn C."/>
            <person name="Garcia-Roger E.M."/>
            <person name="Carmona M.J."/>
            <person name="Serra M."/>
            <person name="Gomez A."/>
        </authorList>
    </citation>
    <scope>NUCLEOTIDE SEQUENCE [LARGE SCALE GENOMIC DNA]</scope>
    <source>
        <strain evidence="6">HYR1</strain>
    </source>
</reference>
<dbReference type="InterPro" id="IPR029058">
    <property type="entry name" value="AB_hydrolase_fold"/>
</dbReference>
<gene>
    <name evidence="6" type="ORF">BpHYR1_017142</name>
</gene>
<evidence type="ECO:0000313" key="6">
    <source>
        <dbReference type="EMBL" id="RNA11919.1"/>
    </source>
</evidence>
<organism evidence="6 7">
    <name type="scientific">Brachionus plicatilis</name>
    <name type="common">Marine rotifer</name>
    <name type="synonym">Brachionus muelleri</name>
    <dbReference type="NCBI Taxonomy" id="10195"/>
    <lineage>
        <taxon>Eukaryota</taxon>
        <taxon>Metazoa</taxon>
        <taxon>Spiralia</taxon>
        <taxon>Gnathifera</taxon>
        <taxon>Rotifera</taxon>
        <taxon>Eurotatoria</taxon>
        <taxon>Monogononta</taxon>
        <taxon>Pseudotrocha</taxon>
        <taxon>Ploima</taxon>
        <taxon>Brachionidae</taxon>
        <taxon>Brachionus</taxon>
    </lineage>
</organism>
<dbReference type="Gene3D" id="3.40.50.1820">
    <property type="entry name" value="alpha/beta hydrolase"/>
    <property type="match status" value="1"/>
</dbReference>
<dbReference type="AlphaFoldDB" id="A0A3M7QKW8"/>
<comment type="similarity">
    <text evidence="2 4">Belongs to the AB hydrolase superfamily. Lipase family.</text>
</comment>
<evidence type="ECO:0000259" key="5">
    <source>
        <dbReference type="Pfam" id="PF00151"/>
    </source>
</evidence>
<dbReference type="Pfam" id="PF00151">
    <property type="entry name" value="Lipase"/>
    <property type="match status" value="1"/>
</dbReference>
<feature type="domain" description="Lipase" evidence="5">
    <location>
        <begin position="2"/>
        <end position="265"/>
    </location>
</feature>
<dbReference type="GO" id="GO:0106435">
    <property type="term" value="F:carboxylesterase activity"/>
    <property type="evidence" value="ECO:0007669"/>
    <property type="project" value="UniProtKB-EC"/>
</dbReference>
<evidence type="ECO:0000256" key="4">
    <source>
        <dbReference type="RuleBase" id="RU004262"/>
    </source>
</evidence>
<dbReference type="InterPro" id="IPR000734">
    <property type="entry name" value="TAG_lipase"/>
</dbReference>
<dbReference type="EMBL" id="REGN01005813">
    <property type="protein sequence ID" value="RNA11919.1"/>
    <property type="molecule type" value="Genomic_DNA"/>
</dbReference>
<dbReference type="InterPro" id="IPR033906">
    <property type="entry name" value="Lipase_N"/>
</dbReference>
<evidence type="ECO:0000256" key="3">
    <source>
        <dbReference type="ARBA" id="ARBA00022525"/>
    </source>
</evidence>